<feature type="transmembrane region" description="Helical" evidence="1">
    <location>
        <begin position="307"/>
        <end position="330"/>
    </location>
</feature>
<evidence type="ECO:0000256" key="1">
    <source>
        <dbReference type="SAM" id="Phobius"/>
    </source>
</evidence>
<dbReference type="AlphaFoldDB" id="A0A382B7J6"/>
<dbReference type="SUPFAM" id="SSF103473">
    <property type="entry name" value="MFS general substrate transporter"/>
    <property type="match status" value="1"/>
</dbReference>
<feature type="transmembrane region" description="Helical" evidence="1">
    <location>
        <begin position="68"/>
        <end position="95"/>
    </location>
</feature>
<dbReference type="EMBL" id="UINC01028372">
    <property type="protein sequence ID" value="SVB09242.1"/>
    <property type="molecule type" value="Genomic_DNA"/>
</dbReference>
<dbReference type="PROSITE" id="PS50850">
    <property type="entry name" value="MFS"/>
    <property type="match status" value="1"/>
</dbReference>
<keyword evidence="1" id="KW-0472">Membrane</keyword>
<feature type="transmembrane region" description="Helical" evidence="1">
    <location>
        <begin position="336"/>
        <end position="354"/>
    </location>
</feature>
<dbReference type="PANTHER" id="PTHR11360:SF290">
    <property type="entry name" value="MONOCARBOXYLATE MFS PERMEASE"/>
    <property type="match status" value="1"/>
</dbReference>
<dbReference type="PANTHER" id="PTHR11360">
    <property type="entry name" value="MONOCARBOXYLATE TRANSPORTER"/>
    <property type="match status" value="1"/>
</dbReference>
<reference evidence="3" key="1">
    <citation type="submission" date="2018-05" db="EMBL/GenBank/DDBJ databases">
        <authorList>
            <person name="Lanie J.A."/>
            <person name="Ng W.-L."/>
            <person name="Kazmierczak K.M."/>
            <person name="Andrzejewski T.M."/>
            <person name="Davidsen T.M."/>
            <person name="Wayne K.J."/>
            <person name="Tettelin H."/>
            <person name="Glass J.I."/>
            <person name="Rusch D."/>
            <person name="Podicherti R."/>
            <person name="Tsui H.-C.T."/>
            <person name="Winkler M.E."/>
        </authorList>
    </citation>
    <scope>NUCLEOTIDE SEQUENCE</scope>
</reference>
<feature type="transmembrane region" description="Helical" evidence="1">
    <location>
        <begin position="221"/>
        <end position="241"/>
    </location>
</feature>
<dbReference type="InterPro" id="IPR036259">
    <property type="entry name" value="MFS_trans_sf"/>
</dbReference>
<dbReference type="InterPro" id="IPR011701">
    <property type="entry name" value="MFS"/>
</dbReference>
<dbReference type="Gene3D" id="1.20.1250.20">
    <property type="entry name" value="MFS general substrate transporter like domains"/>
    <property type="match status" value="1"/>
</dbReference>
<evidence type="ECO:0000313" key="3">
    <source>
        <dbReference type="EMBL" id="SVB09242.1"/>
    </source>
</evidence>
<feature type="transmembrane region" description="Helical" evidence="1">
    <location>
        <begin position="184"/>
        <end position="201"/>
    </location>
</feature>
<feature type="transmembrane region" description="Helical" evidence="1">
    <location>
        <begin position="44"/>
        <end position="62"/>
    </location>
</feature>
<dbReference type="InterPro" id="IPR020846">
    <property type="entry name" value="MFS_dom"/>
</dbReference>
<sequence>VGPLESEFGWSRTEIGLSLSLVALGSFASPFFGAMIDRHGARKIMAVSMLVFGLSYLARPIMNDIWHWYALGAIQSFAMVGGAMLPVGKLIGLWFPKNRGRILGITAMGNNFGGVAIQPAVALIISAYSWRIGYTAIGLFGLVVAVYILLVVKSPPVTAKDPTVENEIILPDYTLKEALSTRKFYAILVAVMCGSFTYSALLPQVSSHLINKGIPEVSAAFALSLFAMCGMAGKFIFGVLADRYGSRVSLIIDLVGQAMFAFLLVYAGSGVSIWFVVPFMGFFLGAFGALYQLIVMDSFGLNHFGSILGVISVTNAISFFAGPIIAGQSFDITGSYGPAFEITAAIFIIGALALTF</sequence>
<feature type="transmembrane region" description="Helical" evidence="1">
    <location>
        <begin position="248"/>
        <end position="267"/>
    </location>
</feature>
<gene>
    <name evidence="3" type="ORF">METZ01_LOCUS162096</name>
</gene>
<accession>A0A382B7J6</accession>
<dbReference type="Pfam" id="PF07690">
    <property type="entry name" value="MFS_1"/>
    <property type="match status" value="1"/>
</dbReference>
<feature type="transmembrane region" description="Helical" evidence="1">
    <location>
        <begin position="132"/>
        <end position="152"/>
    </location>
</feature>
<evidence type="ECO:0000259" key="2">
    <source>
        <dbReference type="PROSITE" id="PS50850"/>
    </source>
</evidence>
<feature type="transmembrane region" description="Helical" evidence="1">
    <location>
        <begin position="273"/>
        <end position="295"/>
    </location>
</feature>
<name>A0A382B7J6_9ZZZZ</name>
<proteinExistence type="predicted"/>
<feature type="domain" description="Major facilitator superfamily (MFS) profile" evidence="2">
    <location>
        <begin position="1"/>
        <end position="356"/>
    </location>
</feature>
<keyword evidence="1" id="KW-1133">Transmembrane helix</keyword>
<feature type="non-terminal residue" evidence="3">
    <location>
        <position position="1"/>
    </location>
</feature>
<organism evidence="3">
    <name type="scientific">marine metagenome</name>
    <dbReference type="NCBI Taxonomy" id="408172"/>
    <lineage>
        <taxon>unclassified sequences</taxon>
        <taxon>metagenomes</taxon>
        <taxon>ecological metagenomes</taxon>
    </lineage>
</organism>
<keyword evidence="1" id="KW-0812">Transmembrane</keyword>
<feature type="transmembrane region" description="Helical" evidence="1">
    <location>
        <begin position="102"/>
        <end position="126"/>
    </location>
</feature>
<dbReference type="GO" id="GO:0022857">
    <property type="term" value="F:transmembrane transporter activity"/>
    <property type="evidence" value="ECO:0007669"/>
    <property type="project" value="InterPro"/>
</dbReference>
<protein>
    <recommendedName>
        <fullName evidence="2">Major facilitator superfamily (MFS) profile domain-containing protein</fullName>
    </recommendedName>
</protein>
<feature type="non-terminal residue" evidence="3">
    <location>
        <position position="356"/>
    </location>
</feature>
<dbReference type="InterPro" id="IPR050327">
    <property type="entry name" value="Proton-linked_MCT"/>
</dbReference>
<feature type="transmembrane region" description="Helical" evidence="1">
    <location>
        <begin position="15"/>
        <end position="32"/>
    </location>
</feature>